<evidence type="ECO:0000313" key="2">
    <source>
        <dbReference type="Proteomes" id="UP001276150"/>
    </source>
</evidence>
<dbReference type="Gene3D" id="3.90.1140.10">
    <property type="entry name" value="Cyclic phosphodiesterase"/>
    <property type="match status" value="1"/>
</dbReference>
<dbReference type="SUPFAM" id="SSF55144">
    <property type="entry name" value="LigT-like"/>
    <property type="match status" value="1"/>
</dbReference>
<reference evidence="1 2" key="1">
    <citation type="submission" date="2022-11" db="EMBL/GenBank/DDBJ databases">
        <title>Deinococcus ZS9-10, Low Temperature and Draught-tolerating, UV-resistant Bacteria from Continental Antarctica.</title>
        <authorList>
            <person name="Cheng L."/>
        </authorList>
    </citation>
    <scope>NUCLEOTIDE SEQUENCE [LARGE SCALE GENOMIC DNA]</scope>
    <source>
        <strain evidence="1 2">ZS9-10</strain>
    </source>
</reference>
<evidence type="ECO:0008006" key="3">
    <source>
        <dbReference type="Google" id="ProtNLM"/>
    </source>
</evidence>
<gene>
    <name evidence="1" type="ORF">ORD21_00005</name>
</gene>
<sequence length="238" mass="26518">MPRPADSPSPAAGTRFAVYLCPEADSALYRMGSELLGFDVRARQNITLPSFLRPEWQADAGPFGFHLTVVEGFYTDPAWWPDIEAEARACAACLSPDAGLGLTNGRIAVWDNGETWVHRLDPSPALLVAHTLLLSRLARFVTVSPFAAQVAAGHYAQPFEQARMRLLHTPRGLDTWEPHFTLVQPYGGNEPEALRRELEEKVAPFATQTYSTLTLFEKREGEEHWRVRAELPLGKGEH</sequence>
<accession>A0ABU4DKM4</accession>
<dbReference type="EMBL" id="JAPMIV010000001">
    <property type="protein sequence ID" value="MDV6372985.1"/>
    <property type="molecule type" value="Genomic_DNA"/>
</dbReference>
<comment type="caution">
    <text evidence="1">The sequence shown here is derived from an EMBL/GenBank/DDBJ whole genome shotgun (WGS) entry which is preliminary data.</text>
</comment>
<dbReference type="RefSeq" id="WP_317638286.1">
    <property type="nucleotide sequence ID" value="NZ_JAPMIV010000001.1"/>
</dbReference>
<keyword evidence="2" id="KW-1185">Reference proteome</keyword>
<evidence type="ECO:0000313" key="1">
    <source>
        <dbReference type="EMBL" id="MDV6372985.1"/>
    </source>
</evidence>
<protein>
    <recommendedName>
        <fullName evidence="3">2'-5' RNA ligase family protein</fullName>
    </recommendedName>
</protein>
<name>A0ABU4DKM4_9DEIO</name>
<dbReference type="InterPro" id="IPR009097">
    <property type="entry name" value="Cyclic_Pdiesterase"/>
</dbReference>
<dbReference type="Proteomes" id="UP001276150">
    <property type="component" value="Unassembled WGS sequence"/>
</dbReference>
<proteinExistence type="predicted"/>
<organism evidence="1 2">
    <name type="scientific">Deinococcus arenicola</name>
    <dbReference type="NCBI Taxonomy" id="2994950"/>
    <lineage>
        <taxon>Bacteria</taxon>
        <taxon>Thermotogati</taxon>
        <taxon>Deinococcota</taxon>
        <taxon>Deinococci</taxon>
        <taxon>Deinococcales</taxon>
        <taxon>Deinococcaceae</taxon>
        <taxon>Deinococcus</taxon>
    </lineage>
</organism>